<feature type="chain" id="PRO_5035256566" description="Metalloprotease-like protein" evidence="5">
    <location>
        <begin position="27"/>
        <end position="273"/>
    </location>
</feature>
<dbReference type="PANTHER" id="PTHR30168">
    <property type="entry name" value="PUTATIVE MEMBRANE PROTEIN YPFJ"/>
    <property type="match status" value="1"/>
</dbReference>
<evidence type="ECO:0000256" key="2">
    <source>
        <dbReference type="ARBA" id="ARBA00022692"/>
    </source>
</evidence>
<name>A0A8J3RNH4_9ACTN</name>
<dbReference type="GO" id="GO:0016020">
    <property type="term" value="C:membrane"/>
    <property type="evidence" value="ECO:0007669"/>
    <property type="project" value="UniProtKB-SubCell"/>
</dbReference>
<evidence type="ECO:0000256" key="4">
    <source>
        <dbReference type="ARBA" id="ARBA00023136"/>
    </source>
</evidence>
<evidence type="ECO:0008006" key="8">
    <source>
        <dbReference type="Google" id="ProtNLM"/>
    </source>
</evidence>
<evidence type="ECO:0000256" key="1">
    <source>
        <dbReference type="ARBA" id="ARBA00004167"/>
    </source>
</evidence>
<sequence length="273" mass="28834">MRPLRLVLPAGVVASLLLAGATDAGAETAGTGAGSVRAGGPVPTGTAALTRNPIYLGGRLAVPCAHRPDGSGVAAAKKHLTAVLSCLNASWSRQLERAGLPFAEPKVRFMTRPARACGSAWGKNVTGRYCTGERRLVLLIGDHALSDPADPVTLHLIAHEYAHHVQNLAGIWDAYRGMPAHGRAQMLAQSRRLELQADCLAGAFMGSVWNSQKYRDADWKEVVDLIRRSGDGSATTERSHGTGRNRVAWLRRGFGSASPAVCNTWTATASAVA</sequence>
<accession>A0A8J3RNH4</accession>
<dbReference type="Proteomes" id="UP000616724">
    <property type="component" value="Unassembled WGS sequence"/>
</dbReference>
<protein>
    <recommendedName>
        <fullName evidence="8">Metalloprotease-like protein</fullName>
    </recommendedName>
</protein>
<dbReference type="InterPro" id="IPR007343">
    <property type="entry name" value="Uncharacterised_pept_Zn_put"/>
</dbReference>
<keyword evidence="4" id="KW-0472">Membrane</keyword>
<reference evidence="6 7" key="1">
    <citation type="submission" date="2021-01" db="EMBL/GenBank/DDBJ databases">
        <title>Whole genome shotgun sequence of Planobispora longispora NBRC 13918.</title>
        <authorList>
            <person name="Komaki H."/>
            <person name="Tamura T."/>
        </authorList>
    </citation>
    <scope>NUCLEOTIDE SEQUENCE [LARGE SCALE GENOMIC DNA]</scope>
    <source>
        <strain evidence="6 7">NBRC 13918</strain>
    </source>
</reference>
<keyword evidence="3" id="KW-1133">Transmembrane helix</keyword>
<keyword evidence="2" id="KW-0812">Transmembrane</keyword>
<gene>
    <name evidence="6" type="ORF">Plo01_32380</name>
</gene>
<keyword evidence="7" id="KW-1185">Reference proteome</keyword>
<dbReference type="PANTHER" id="PTHR30168:SF0">
    <property type="entry name" value="INNER MEMBRANE PROTEIN"/>
    <property type="match status" value="1"/>
</dbReference>
<dbReference type="AlphaFoldDB" id="A0A8J3RNH4"/>
<evidence type="ECO:0000256" key="5">
    <source>
        <dbReference type="SAM" id="SignalP"/>
    </source>
</evidence>
<dbReference type="Pfam" id="PF04228">
    <property type="entry name" value="Zn_peptidase"/>
    <property type="match status" value="1"/>
</dbReference>
<proteinExistence type="predicted"/>
<evidence type="ECO:0000313" key="7">
    <source>
        <dbReference type="Proteomes" id="UP000616724"/>
    </source>
</evidence>
<feature type="signal peptide" evidence="5">
    <location>
        <begin position="1"/>
        <end position="26"/>
    </location>
</feature>
<evidence type="ECO:0000256" key="3">
    <source>
        <dbReference type="ARBA" id="ARBA00022989"/>
    </source>
</evidence>
<dbReference type="EMBL" id="BOOH01000023">
    <property type="protein sequence ID" value="GIH76809.1"/>
    <property type="molecule type" value="Genomic_DNA"/>
</dbReference>
<organism evidence="6 7">
    <name type="scientific">Planobispora longispora</name>
    <dbReference type="NCBI Taxonomy" id="28887"/>
    <lineage>
        <taxon>Bacteria</taxon>
        <taxon>Bacillati</taxon>
        <taxon>Actinomycetota</taxon>
        <taxon>Actinomycetes</taxon>
        <taxon>Streptosporangiales</taxon>
        <taxon>Streptosporangiaceae</taxon>
        <taxon>Planobispora</taxon>
    </lineage>
</organism>
<comment type="caution">
    <text evidence="6">The sequence shown here is derived from an EMBL/GenBank/DDBJ whole genome shotgun (WGS) entry which is preliminary data.</text>
</comment>
<keyword evidence="5" id="KW-0732">Signal</keyword>
<dbReference type="RefSeq" id="WP_203891403.1">
    <property type="nucleotide sequence ID" value="NZ_BOOH01000023.1"/>
</dbReference>
<evidence type="ECO:0000313" key="6">
    <source>
        <dbReference type="EMBL" id="GIH76809.1"/>
    </source>
</evidence>
<comment type="subcellular location">
    <subcellularLocation>
        <location evidence="1">Membrane</location>
        <topology evidence="1">Single-pass membrane protein</topology>
    </subcellularLocation>
</comment>